<name>A0A6S6SDW5_9BACT</name>
<reference evidence="1" key="1">
    <citation type="submission" date="2020-01" db="EMBL/GenBank/DDBJ databases">
        <authorList>
            <person name="Meier V. D."/>
            <person name="Meier V D."/>
        </authorList>
    </citation>
    <scope>NUCLEOTIDE SEQUENCE</scope>
    <source>
        <strain evidence="1">HLG_WM_MAG_02</strain>
    </source>
</reference>
<dbReference type="AlphaFoldDB" id="A0A6S6SDW5"/>
<sequence length="117" mass="13441">MIDVSELQEVMKLIESNQKKMLTGLINLANNDIFIGGELERKLNPSKPIEKGRIVHEEHTEIEESVQKLYHDMDSVKLLEAVKRIESSQQKSITQLEALERNDVLIMGMINTLRRKG</sequence>
<protein>
    <submittedName>
        <fullName evidence="1">Uncharacterized protein</fullName>
    </submittedName>
</protein>
<evidence type="ECO:0000313" key="1">
    <source>
        <dbReference type="EMBL" id="CAA6806554.1"/>
    </source>
</evidence>
<gene>
    <name evidence="1" type="ORF">HELGO_WM12437</name>
</gene>
<organism evidence="1">
    <name type="scientific">uncultured Sulfurovum sp</name>
    <dbReference type="NCBI Taxonomy" id="269237"/>
    <lineage>
        <taxon>Bacteria</taxon>
        <taxon>Pseudomonadati</taxon>
        <taxon>Campylobacterota</taxon>
        <taxon>Epsilonproteobacteria</taxon>
        <taxon>Campylobacterales</taxon>
        <taxon>Sulfurovaceae</taxon>
        <taxon>Sulfurovum</taxon>
        <taxon>environmental samples</taxon>
    </lineage>
</organism>
<accession>A0A6S6SDW5</accession>
<dbReference type="EMBL" id="CACVAZ010000033">
    <property type="protein sequence ID" value="CAA6806554.1"/>
    <property type="molecule type" value="Genomic_DNA"/>
</dbReference>
<proteinExistence type="predicted"/>